<evidence type="ECO:0000313" key="5">
    <source>
        <dbReference type="EMBL" id="KAK7082890.1"/>
    </source>
</evidence>
<dbReference type="Gene3D" id="3.90.1580.10">
    <property type="entry name" value="paralog of FGE (formylglycine-generating enzyme)"/>
    <property type="match status" value="1"/>
</dbReference>
<dbReference type="EC" id="1.8.3.7" evidence="5"/>
<feature type="signal peptide" evidence="3">
    <location>
        <begin position="1"/>
        <end position="22"/>
    </location>
</feature>
<keyword evidence="3" id="KW-0732">Signal</keyword>
<keyword evidence="6" id="KW-1185">Reference proteome</keyword>
<evidence type="ECO:0000313" key="6">
    <source>
        <dbReference type="Proteomes" id="UP001381693"/>
    </source>
</evidence>
<comment type="caution">
    <text evidence="5">The sequence shown here is derived from an EMBL/GenBank/DDBJ whole genome shotgun (WGS) entry which is preliminary data.</text>
</comment>
<proteinExistence type="inferred from homology"/>
<keyword evidence="5" id="KW-0560">Oxidoreductase</keyword>
<reference evidence="5 6" key="1">
    <citation type="submission" date="2023-11" db="EMBL/GenBank/DDBJ databases">
        <title>Halocaridina rubra genome assembly.</title>
        <authorList>
            <person name="Smith C."/>
        </authorList>
    </citation>
    <scope>NUCLEOTIDE SEQUENCE [LARGE SCALE GENOMIC DNA]</scope>
    <source>
        <strain evidence="5">EP-1</strain>
        <tissue evidence="5">Whole</tissue>
    </source>
</reference>
<dbReference type="GO" id="GO:0120147">
    <property type="term" value="F:formylglycine-generating oxidase activity"/>
    <property type="evidence" value="ECO:0007669"/>
    <property type="project" value="UniProtKB-EC"/>
</dbReference>
<feature type="region of interest" description="Disordered" evidence="2">
    <location>
        <begin position="21"/>
        <end position="70"/>
    </location>
</feature>
<feature type="compositionally biased region" description="Polar residues" evidence="2">
    <location>
        <begin position="21"/>
        <end position="40"/>
    </location>
</feature>
<dbReference type="EMBL" id="JAXCGZ010003861">
    <property type="protein sequence ID" value="KAK7082890.1"/>
    <property type="molecule type" value="Genomic_DNA"/>
</dbReference>
<gene>
    <name evidence="5" type="primary">SUMF1</name>
    <name evidence="5" type="ORF">SK128_018860</name>
</gene>
<dbReference type="InterPro" id="IPR005532">
    <property type="entry name" value="SUMF_dom"/>
</dbReference>
<dbReference type="AlphaFoldDB" id="A0AAN8XE52"/>
<dbReference type="SUPFAM" id="SSF56436">
    <property type="entry name" value="C-type lectin-like"/>
    <property type="match status" value="1"/>
</dbReference>
<comment type="similarity">
    <text evidence="1">Belongs to the sulfatase-modifying factor family.</text>
</comment>
<feature type="domain" description="Sulfatase-modifying factor enzyme-like" evidence="4">
    <location>
        <begin position="85"/>
        <end position="362"/>
    </location>
</feature>
<dbReference type="PANTHER" id="PTHR23150">
    <property type="entry name" value="SULFATASE MODIFYING FACTOR 1, 2"/>
    <property type="match status" value="1"/>
</dbReference>
<feature type="chain" id="PRO_5043044586" evidence="3">
    <location>
        <begin position="23"/>
        <end position="372"/>
    </location>
</feature>
<dbReference type="Proteomes" id="UP001381693">
    <property type="component" value="Unassembled WGS sequence"/>
</dbReference>
<evidence type="ECO:0000256" key="1">
    <source>
        <dbReference type="ARBA" id="ARBA00005310"/>
    </source>
</evidence>
<evidence type="ECO:0000259" key="4">
    <source>
        <dbReference type="Pfam" id="PF03781"/>
    </source>
</evidence>
<sequence length="372" mass="41745">MSPIKIYLLTALILGMSTVSQGDSNEQCSNQENGETTGDKSTCGCAGANRPKSDNARSEEEPTNEHPTFKYSSDANVLKNLVRTHRMVPIPGGRFIMGTNEPRFEADGEMPARWVEIDPFYMDVYEVSNAEFQIFIEAAKYVTEAEKFGDSFVLEGELSSETSATVKQAVAASPWWVPVKGADWRHPEGVDSDISDRMDHPVVHVSWNDAVAYCTWMGKRLPTEAEWERACRAGKEERLFPWGNKLKPNNQFRANIWQGEFPYDDTGEDGWAGRCPITEFPPNDYGLHNIVGNVWEWTADWWKVSHSSTLQVNPTGPPSGNDKVKKGGSYMCTKEYCYRYRCVARSQNSPDTTAGNLGFRCASSSLPEYLKE</sequence>
<dbReference type="Pfam" id="PF03781">
    <property type="entry name" value="FGE-sulfatase"/>
    <property type="match status" value="1"/>
</dbReference>
<name>A0AAN8XE52_HALRR</name>
<accession>A0AAN8XE52</accession>
<dbReference type="PANTHER" id="PTHR23150:SF19">
    <property type="entry name" value="FORMYLGLYCINE-GENERATING ENZYME"/>
    <property type="match status" value="1"/>
</dbReference>
<dbReference type="InterPro" id="IPR042095">
    <property type="entry name" value="SUMF_sf"/>
</dbReference>
<evidence type="ECO:0000256" key="2">
    <source>
        <dbReference type="SAM" id="MobiDB-lite"/>
    </source>
</evidence>
<organism evidence="5 6">
    <name type="scientific">Halocaridina rubra</name>
    <name type="common">Hawaiian red shrimp</name>
    <dbReference type="NCBI Taxonomy" id="373956"/>
    <lineage>
        <taxon>Eukaryota</taxon>
        <taxon>Metazoa</taxon>
        <taxon>Ecdysozoa</taxon>
        <taxon>Arthropoda</taxon>
        <taxon>Crustacea</taxon>
        <taxon>Multicrustacea</taxon>
        <taxon>Malacostraca</taxon>
        <taxon>Eumalacostraca</taxon>
        <taxon>Eucarida</taxon>
        <taxon>Decapoda</taxon>
        <taxon>Pleocyemata</taxon>
        <taxon>Caridea</taxon>
        <taxon>Atyoidea</taxon>
        <taxon>Atyidae</taxon>
        <taxon>Halocaridina</taxon>
    </lineage>
</organism>
<feature type="compositionally biased region" description="Basic and acidic residues" evidence="2">
    <location>
        <begin position="51"/>
        <end position="68"/>
    </location>
</feature>
<protein>
    <submittedName>
        <fullName evidence="5">Formylglycine-proteinrating enzyme</fullName>
        <ecNumber evidence="5">1.8.3.7</ecNumber>
    </submittedName>
</protein>
<dbReference type="GO" id="GO:0005783">
    <property type="term" value="C:endoplasmic reticulum"/>
    <property type="evidence" value="ECO:0007669"/>
    <property type="project" value="TreeGrafter"/>
</dbReference>
<dbReference type="InterPro" id="IPR051043">
    <property type="entry name" value="Sulfatase_Mod_Factor_Kinase"/>
</dbReference>
<dbReference type="InterPro" id="IPR016187">
    <property type="entry name" value="CTDL_fold"/>
</dbReference>
<evidence type="ECO:0000256" key="3">
    <source>
        <dbReference type="SAM" id="SignalP"/>
    </source>
</evidence>